<evidence type="ECO:0000313" key="3">
    <source>
        <dbReference type="Proteomes" id="UP001154420"/>
    </source>
</evidence>
<name>A0A9X5BJT6_9FIRM</name>
<protein>
    <submittedName>
        <fullName evidence="2">Uncharacterized protein</fullName>
    </submittedName>
</protein>
<organism evidence="2 3">
    <name type="scientific">Parablautia muri</name>
    <dbReference type="NCBI Taxonomy" id="2320879"/>
    <lineage>
        <taxon>Bacteria</taxon>
        <taxon>Bacillati</taxon>
        <taxon>Bacillota</taxon>
        <taxon>Clostridia</taxon>
        <taxon>Lachnospirales</taxon>
        <taxon>Lachnospiraceae</taxon>
        <taxon>Parablautia</taxon>
    </lineage>
</organism>
<evidence type="ECO:0000256" key="1">
    <source>
        <dbReference type="SAM" id="MobiDB-lite"/>
    </source>
</evidence>
<dbReference type="AlphaFoldDB" id="A0A9X5BJT6"/>
<dbReference type="Proteomes" id="UP001154420">
    <property type="component" value="Unassembled WGS sequence"/>
</dbReference>
<gene>
    <name evidence="2" type="ORF">D5281_23205</name>
</gene>
<accession>A0A9X5BJT6</accession>
<feature type="region of interest" description="Disordered" evidence="1">
    <location>
        <begin position="1"/>
        <end position="24"/>
    </location>
</feature>
<reference evidence="2" key="1">
    <citation type="submission" date="2018-09" db="EMBL/GenBank/DDBJ databases">
        <title>Murine metabolic-syndrome-specific gut microbial biobank.</title>
        <authorList>
            <person name="Liu C."/>
        </authorList>
    </citation>
    <scope>NUCLEOTIDE SEQUENCE</scope>
    <source>
        <strain evidence="2">D42-62</strain>
    </source>
</reference>
<comment type="caution">
    <text evidence="2">The sequence shown here is derived from an EMBL/GenBank/DDBJ whole genome shotgun (WGS) entry which is preliminary data.</text>
</comment>
<sequence>MGKGLTGPFSYSENRLESGGNRGNKLTRRFAFAPPYIGRKAKNFRPVFEISVLHLCLSLHFICLSFPASQNNRKSADKLSDG</sequence>
<proteinExistence type="predicted"/>
<keyword evidence="3" id="KW-1185">Reference proteome</keyword>
<dbReference type="EMBL" id="QZDT01000083">
    <property type="protein sequence ID" value="NBJ95359.1"/>
    <property type="molecule type" value="Genomic_DNA"/>
</dbReference>
<evidence type="ECO:0000313" key="2">
    <source>
        <dbReference type="EMBL" id="NBJ95359.1"/>
    </source>
</evidence>